<reference evidence="1 2" key="1">
    <citation type="submission" date="2015-06" db="EMBL/GenBank/DDBJ databases">
        <title>Draft genome of the moderately acidophilic sulfate reducer Candidatus Desulfosporosinus acididurans strain M1.</title>
        <authorList>
            <person name="Poehlein A."/>
            <person name="Petzsch P."/>
            <person name="Johnson B.D."/>
            <person name="Schloemann M."/>
            <person name="Daniel R."/>
            <person name="Muehling M."/>
        </authorList>
    </citation>
    <scope>NUCLEOTIDE SEQUENCE [LARGE SCALE GENOMIC DNA]</scope>
    <source>
        <strain evidence="1 2">M1</strain>
    </source>
</reference>
<accession>A0A0J1FS93</accession>
<name>A0A0J1FS93_9FIRM</name>
<keyword evidence="2" id="KW-1185">Reference proteome</keyword>
<organism evidence="1 2">
    <name type="scientific">Desulfosporosinus acididurans</name>
    <dbReference type="NCBI Taxonomy" id="476652"/>
    <lineage>
        <taxon>Bacteria</taxon>
        <taxon>Bacillati</taxon>
        <taxon>Bacillota</taxon>
        <taxon>Clostridia</taxon>
        <taxon>Eubacteriales</taxon>
        <taxon>Desulfitobacteriaceae</taxon>
        <taxon>Desulfosporosinus</taxon>
    </lineage>
</organism>
<dbReference type="PATRIC" id="fig|476652.3.peg.1800"/>
<proteinExistence type="predicted"/>
<sequence>MSPEGAIPDMTLKIGKTTVYVFAPEDQSPERIAKVKAEFERACQPILLEMAERSNLSEKVS</sequence>
<protein>
    <submittedName>
        <fullName evidence="1">Uncharacterized protein</fullName>
    </submittedName>
</protein>
<dbReference type="EMBL" id="LDZY01000005">
    <property type="protein sequence ID" value="KLU66344.1"/>
    <property type="molecule type" value="Genomic_DNA"/>
</dbReference>
<dbReference type="AlphaFoldDB" id="A0A0J1FS93"/>
<dbReference type="STRING" id="476652.DEAC_c17430"/>
<comment type="caution">
    <text evidence="1">The sequence shown here is derived from an EMBL/GenBank/DDBJ whole genome shotgun (WGS) entry which is preliminary data.</text>
</comment>
<dbReference type="Proteomes" id="UP000036356">
    <property type="component" value="Unassembled WGS sequence"/>
</dbReference>
<evidence type="ECO:0000313" key="2">
    <source>
        <dbReference type="Proteomes" id="UP000036356"/>
    </source>
</evidence>
<dbReference type="RefSeq" id="WP_047809615.1">
    <property type="nucleotide sequence ID" value="NZ_LDZY01000005.1"/>
</dbReference>
<gene>
    <name evidence="1" type="ORF">DEAC_c17430</name>
</gene>
<evidence type="ECO:0000313" key="1">
    <source>
        <dbReference type="EMBL" id="KLU66344.1"/>
    </source>
</evidence>